<proteinExistence type="predicted"/>
<evidence type="ECO:0000256" key="1">
    <source>
        <dbReference type="ARBA" id="ARBA00022737"/>
    </source>
</evidence>
<dbReference type="Pfam" id="PF13202">
    <property type="entry name" value="EF-hand_5"/>
    <property type="match status" value="1"/>
</dbReference>
<dbReference type="PROSITE" id="PS00018">
    <property type="entry name" value="EF_HAND_1"/>
    <property type="match status" value="2"/>
</dbReference>
<dbReference type="EMBL" id="BMAT01012090">
    <property type="protein sequence ID" value="GFR85563.1"/>
    <property type="molecule type" value="Genomic_DNA"/>
</dbReference>
<organism evidence="4 5">
    <name type="scientific">Elysia marginata</name>
    <dbReference type="NCBI Taxonomy" id="1093978"/>
    <lineage>
        <taxon>Eukaryota</taxon>
        <taxon>Metazoa</taxon>
        <taxon>Spiralia</taxon>
        <taxon>Lophotrochozoa</taxon>
        <taxon>Mollusca</taxon>
        <taxon>Gastropoda</taxon>
        <taxon>Heterobranchia</taxon>
        <taxon>Euthyneura</taxon>
        <taxon>Panpulmonata</taxon>
        <taxon>Sacoglossa</taxon>
        <taxon>Placobranchoidea</taxon>
        <taxon>Plakobranchidae</taxon>
        <taxon>Elysia</taxon>
    </lineage>
</organism>
<evidence type="ECO:0000259" key="3">
    <source>
        <dbReference type="PROSITE" id="PS50222"/>
    </source>
</evidence>
<protein>
    <submittedName>
        <fullName evidence="4">Calmodulin</fullName>
    </submittedName>
</protein>
<comment type="caution">
    <text evidence="4">The sequence shown here is derived from an EMBL/GenBank/DDBJ whole genome shotgun (WGS) entry which is preliminary data.</text>
</comment>
<dbReference type="Proteomes" id="UP000762676">
    <property type="component" value="Unassembled WGS sequence"/>
</dbReference>
<dbReference type="AlphaFoldDB" id="A0AAV4GKT6"/>
<dbReference type="InterPro" id="IPR050230">
    <property type="entry name" value="CALM/Myosin/TropC-like"/>
</dbReference>
<feature type="domain" description="EF-hand" evidence="3">
    <location>
        <begin position="46"/>
        <end position="81"/>
    </location>
</feature>
<feature type="domain" description="EF-hand" evidence="3">
    <location>
        <begin position="83"/>
        <end position="118"/>
    </location>
</feature>
<keyword evidence="2" id="KW-0106">Calcium</keyword>
<dbReference type="GO" id="GO:0016460">
    <property type="term" value="C:myosin II complex"/>
    <property type="evidence" value="ECO:0007669"/>
    <property type="project" value="TreeGrafter"/>
</dbReference>
<dbReference type="FunFam" id="1.10.238.10:FF:000003">
    <property type="entry name" value="Calmodulin A"/>
    <property type="match status" value="1"/>
</dbReference>
<evidence type="ECO:0000313" key="4">
    <source>
        <dbReference type="EMBL" id="GFR85563.1"/>
    </source>
</evidence>
<dbReference type="SUPFAM" id="SSF47473">
    <property type="entry name" value="EF-hand"/>
    <property type="match status" value="1"/>
</dbReference>
<dbReference type="SMART" id="SM00054">
    <property type="entry name" value="EFh"/>
    <property type="match status" value="3"/>
</dbReference>
<dbReference type="PANTHER" id="PTHR23048">
    <property type="entry name" value="MYOSIN LIGHT CHAIN 1, 3"/>
    <property type="match status" value="1"/>
</dbReference>
<dbReference type="GO" id="GO:0005509">
    <property type="term" value="F:calcium ion binding"/>
    <property type="evidence" value="ECO:0007669"/>
    <property type="project" value="InterPro"/>
</dbReference>
<evidence type="ECO:0000313" key="5">
    <source>
        <dbReference type="Proteomes" id="UP000762676"/>
    </source>
</evidence>
<sequence length="142" mass="16227">MAGGDEWLSAQLKGVTAKFEEVDKDKNGSLTMMEVFDMLKAAGYRGRQSDLNRVFFEMDKNNDFQVTKEEFVKCFEKLPRPSRREMALWTAFKKMDKDGSGALSKKELMSQAVFMDVGMNDEEISNLIDYVFGDSDGQVNRH</sequence>
<dbReference type="Gene3D" id="1.10.238.10">
    <property type="entry name" value="EF-hand"/>
    <property type="match status" value="1"/>
</dbReference>
<dbReference type="InterPro" id="IPR011992">
    <property type="entry name" value="EF-hand-dom_pair"/>
</dbReference>
<dbReference type="InterPro" id="IPR018247">
    <property type="entry name" value="EF_Hand_1_Ca_BS"/>
</dbReference>
<dbReference type="PANTHER" id="PTHR23048:SF0">
    <property type="entry name" value="CALMODULIN LIKE 3"/>
    <property type="match status" value="1"/>
</dbReference>
<dbReference type="PROSITE" id="PS50222">
    <property type="entry name" value="EF_HAND_2"/>
    <property type="match status" value="3"/>
</dbReference>
<keyword evidence="1" id="KW-0677">Repeat</keyword>
<accession>A0AAV4GKT6</accession>
<dbReference type="InterPro" id="IPR002048">
    <property type="entry name" value="EF_hand_dom"/>
</dbReference>
<keyword evidence="5" id="KW-1185">Reference proteome</keyword>
<evidence type="ECO:0000256" key="2">
    <source>
        <dbReference type="ARBA" id="ARBA00022837"/>
    </source>
</evidence>
<gene>
    <name evidence="4" type="ORF">ElyMa_006031300</name>
</gene>
<reference evidence="4 5" key="1">
    <citation type="journal article" date="2021" name="Elife">
        <title>Chloroplast acquisition without the gene transfer in kleptoplastic sea slugs, Plakobranchus ocellatus.</title>
        <authorList>
            <person name="Maeda T."/>
            <person name="Takahashi S."/>
            <person name="Yoshida T."/>
            <person name="Shimamura S."/>
            <person name="Takaki Y."/>
            <person name="Nagai Y."/>
            <person name="Toyoda A."/>
            <person name="Suzuki Y."/>
            <person name="Arimoto A."/>
            <person name="Ishii H."/>
            <person name="Satoh N."/>
            <person name="Nishiyama T."/>
            <person name="Hasebe M."/>
            <person name="Maruyama T."/>
            <person name="Minagawa J."/>
            <person name="Obokata J."/>
            <person name="Shigenobu S."/>
        </authorList>
    </citation>
    <scope>NUCLEOTIDE SEQUENCE [LARGE SCALE GENOMIC DNA]</scope>
</reference>
<name>A0AAV4GKT6_9GAST</name>
<feature type="domain" description="EF-hand" evidence="3">
    <location>
        <begin position="10"/>
        <end position="45"/>
    </location>
</feature>